<evidence type="ECO:0000313" key="4">
    <source>
        <dbReference type="Proteomes" id="UP000199101"/>
    </source>
</evidence>
<dbReference type="PANTHER" id="PTHR46623:SF6">
    <property type="entry name" value="ALPHA_BETA-HYDROLASES SUPERFAMILY PROTEIN"/>
    <property type="match status" value="1"/>
</dbReference>
<dbReference type="EMBL" id="FMAG01000003">
    <property type="protein sequence ID" value="SCB28340.1"/>
    <property type="molecule type" value="Genomic_DNA"/>
</dbReference>
<organism evidence="3 4">
    <name type="scientific">Rhizobium multihospitium</name>
    <dbReference type="NCBI Taxonomy" id="410764"/>
    <lineage>
        <taxon>Bacteria</taxon>
        <taxon>Pseudomonadati</taxon>
        <taxon>Pseudomonadota</taxon>
        <taxon>Alphaproteobacteria</taxon>
        <taxon>Hyphomicrobiales</taxon>
        <taxon>Rhizobiaceae</taxon>
        <taxon>Rhizobium/Agrobacterium group</taxon>
        <taxon>Rhizobium</taxon>
    </lineage>
</organism>
<evidence type="ECO:0000256" key="1">
    <source>
        <dbReference type="SAM" id="SignalP"/>
    </source>
</evidence>
<dbReference type="AlphaFoldDB" id="A0A1C3VKH5"/>
<name>A0A1C3VKH5_9HYPH</name>
<evidence type="ECO:0000313" key="3">
    <source>
        <dbReference type="EMBL" id="SCB28340.1"/>
    </source>
</evidence>
<reference evidence="4" key="1">
    <citation type="submission" date="2016-08" db="EMBL/GenBank/DDBJ databases">
        <authorList>
            <person name="Varghese N."/>
            <person name="Submissions Spin"/>
        </authorList>
    </citation>
    <scope>NUCLEOTIDE SEQUENCE [LARGE SCALE GENOMIC DNA]</scope>
    <source>
        <strain evidence="4">HAMBI 2975</strain>
    </source>
</reference>
<dbReference type="InterPro" id="IPR002925">
    <property type="entry name" value="Dienelactn_hydro"/>
</dbReference>
<dbReference type="PANTHER" id="PTHR46623">
    <property type="entry name" value="CARBOXYMETHYLENEBUTENOLIDASE-RELATED"/>
    <property type="match status" value="1"/>
</dbReference>
<evidence type="ECO:0000259" key="2">
    <source>
        <dbReference type="Pfam" id="PF01738"/>
    </source>
</evidence>
<proteinExistence type="predicted"/>
<gene>
    <name evidence="3" type="ORF">GA0061103_3942</name>
</gene>
<sequence>MRASFAFVLMFLSLLAYGNAQAGEREQFTVATAGGNVLIEGFASTSDTSRPAVIILSGSKGFASPAYDDLGRSFDTAGIDAYLVHLLSPVDEQAIIRAGNSRARISYYATRRPDWITTIHKVVAYLKSRPHHTGRVGVLGISLGAQTAAAASADTTDISALVLVDGASPEGYSKQVSSLPPLLVVWGDADRTFPLSTARKLRQMAQGLGGPVSLDIHRGGAHDFFLKPGMEATGAHRSVIDFFLSQLSK</sequence>
<feature type="domain" description="Dienelactone hydrolase" evidence="2">
    <location>
        <begin position="41"/>
        <end position="227"/>
    </location>
</feature>
<protein>
    <submittedName>
        <fullName evidence="3">Dienelactone hydrolase</fullName>
    </submittedName>
</protein>
<dbReference type="InterPro" id="IPR051049">
    <property type="entry name" value="Dienelactone_hydrolase-like"/>
</dbReference>
<dbReference type="InterPro" id="IPR029058">
    <property type="entry name" value="AB_hydrolase_fold"/>
</dbReference>
<dbReference type="Gene3D" id="3.40.50.1820">
    <property type="entry name" value="alpha/beta hydrolase"/>
    <property type="match status" value="1"/>
</dbReference>
<keyword evidence="4" id="KW-1185">Reference proteome</keyword>
<dbReference type="GO" id="GO:0016787">
    <property type="term" value="F:hydrolase activity"/>
    <property type="evidence" value="ECO:0007669"/>
    <property type="project" value="UniProtKB-KW"/>
</dbReference>
<dbReference type="SUPFAM" id="SSF53474">
    <property type="entry name" value="alpha/beta-Hydrolases"/>
    <property type="match status" value="1"/>
</dbReference>
<keyword evidence="3" id="KW-0378">Hydrolase</keyword>
<accession>A0A1C3VKH5</accession>
<feature type="chain" id="PRO_5008684538" evidence="1">
    <location>
        <begin position="23"/>
        <end position="249"/>
    </location>
</feature>
<dbReference type="Pfam" id="PF01738">
    <property type="entry name" value="DLH"/>
    <property type="match status" value="1"/>
</dbReference>
<feature type="signal peptide" evidence="1">
    <location>
        <begin position="1"/>
        <end position="22"/>
    </location>
</feature>
<dbReference type="RefSeq" id="WP_092712206.1">
    <property type="nucleotide sequence ID" value="NZ_FMAG01000003.1"/>
</dbReference>
<dbReference type="STRING" id="410764.GA0061103_3942"/>
<dbReference type="OrthoDB" id="9771666at2"/>
<dbReference type="Proteomes" id="UP000199101">
    <property type="component" value="Unassembled WGS sequence"/>
</dbReference>
<keyword evidence="1" id="KW-0732">Signal</keyword>